<feature type="region of interest" description="Disordered" evidence="1">
    <location>
        <begin position="52"/>
        <end position="91"/>
    </location>
</feature>
<dbReference type="EnsemblMetazoa" id="ASIC015373-RA">
    <property type="protein sequence ID" value="ASIC015373-PA"/>
    <property type="gene ID" value="ASIC015373"/>
</dbReference>
<reference evidence="2 4" key="1">
    <citation type="journal article" date="2014" name="BMC Genomics">
        <title>Genome sequence of Anopheles sinensis provides insight into genetics basis of mosquito competence for malaria parasites.</title>
        <authorList>
            <person name="Zhou D."/>
            <person name="Zhang D."/>
            <person name="Ding G."/>
            <person name="Shi L."/>
            <person name="Hou Q."/>
            <person name="Ye Y."/>
            <person name="Xu Y."/>
            <person name="Zhou H."/>
            <person name="Xiong C."/>
            <person name="Li S."/>
            <person name="Yu J."/>
            <person name="Hong S."/>
            <person name="Yu X."/>
            <person name="Zou P."/>
            <person name="Chen C."/>
            <person name="Chang X."/>
            <person name="Wang W."/>
            <person name="Lv Y."/>
            <person name="Sun Y."/>
            <person name="Ma L."/>
            <person name="Shen B."/>
            <person name="Zhu C."/>
        </authorList>
    </citation>
    <scope>NUCLEOTIDE SEQUENCE [LARGE SCALE GENOMIC DNA]</scope>
</reference>
<dbReference type="EMBL" id="ATLV01022306">
    <property type="status" value="NOT_ANNOTATED_CDS"/>
    <property type="molecule type" value="Genomic_DNA"/>
</dbReference>
<proteinExistence type="predicted"/>
<evidence type="ECO:0000313" key="2">
    <source>
        <dbReference type="EMBL" id="KFB47429.1"/>
    </source>
</evidence>
<dbReference type="EMBL" id="KE525331">
    <property type="protein sequence ID" value="KFB47429.1"/>
    <property type="molecule type" value="Genomic_DNA"/>
</dbReference>
<dbReference type="Proteomes" id="UP000030765">
    <property type="component" value="Unassembled WGS sequence"/>
</dbReference>
<accession>A0A084WB35</accession>
<evidence type="ECO:0000256" key="1">
    <source>
        <dbReference type="SAM" id="MobiDB-lite"/>
    </source>
</evidence>
<reference evidence="3" key="2">
    <citation type="submission" date="2020-05" db="UniProtKB">
        <authorList>
            <consortium name="EnsemblMetazoa"/>
        </authorList>
    </citation>
    <scope>IDENTIFICATION</scope>
</reference>
<protein>
    <submittedName>
        <fullName evidence="2 3">C6 transcription factor GliZ-like, putative</fullName>
    </submittedName>
</protein>
<evidence type="ECO:0000313" key="3">
    <source>
        <dbReference type="EnsemblMetazoa" id="ASIC015373-PA"/>
    </source>
</evidence>
<name>A0A084WB35_ANOSI</name>
<sequence>MSESGGGLCFPAHKHVESCLRPTHVRSGNYFAKHREGTYHKAGNVVGFAKGESSSGHVVDVGKNSRPIPTPTWQTPFGKRRSKSNDRTRSTRCGFRLPALPAFSVPVTSFPVGEEGLALIGVEHTT</sequence>
<organism evidence="2">
    <name type="scientific">Anopheles sinensis</name>
    <name type="common">Mosquito</name>
    <dbReference type="NCBI Taxonomy" id="74873"/>
    <lineage>
        <taxon>Eukaryota</taxon>
        <taxon>Metazoa</taxon>
        <taxon>Ecdysozoa</taxon>
        <taxon>Arthropoda</taxon>
        <taxon>Hexapoda</taxon>
        <taxon>Insecta</taxon>
        <taxon>Pterygota</taxon>
        <taxon>Neoptera</taxon>
        <taxon>Endopterygota</taxon>
        <taxon>Diptera</taxon>
        <taxon>Nematocera</taxon>
        <taxon>Culicoidea</taxon>
        <taxon>Culicidae</taxon>
        <taxon>Anophelinae</taxon>
        <taxon>Anopheles</taxon>
    </lineage>
</organism>
<gene>
    <name evidence="2" type="ORF">ZHAS_00015373</name>
</gene>
<dbReference type="VEuPathDB" id="VectorBase:ASIC015373"/>
<evidence type="ECO:0000313" key="4">
    <source>
        <dbReference type="Proteomes" id="UP000030765"/>
    </source>
</evidence>
<keyword evidence="4" id="KW-1185">Reference proteome</keyword>
<dbReference type="AlphaFoldDB" id="A0A084WB35"/>